<reference evidence="2 3" key="1">
    <citation type="submission" date="2018-06" db="EMBL/GenBank/DDBJ databases">
        <title>Genomic Encyclopedia of Archaeal and Bacterial Type Strains, Phase II (KMG-II): from individual species to whole genera.</title>
        <authorList>
            <person name="Goeker M."/>
        </authorList>
    </citation>
    <scope>NUCLEOTIDE SEQUENCE [LARGE SCALE GENOMIC DNA]</scope>
    <source>
        <strain evidence="2 3">ATCC BAA-1881</strain>
    </source>
</reference>
<protein>
    <submittedName>
        <fullName evidence="2">Uncharacterized protein</fullName>
    </submittedName>
</protein>
<name>A0A326UJ98_THEHA</name>
<dbReference type="AlphaFoldDB" id="A0A326UJ98"/>
<accession>A0A326UJ98</accession>
<keyword evidence="3" id="KW-1185">Reference proteome</keyword>
<evidence type="ECO:0000256" key="1">
    <source>
        <dbReference type="SAM" id="Phobius"/>
    </source>
</evidence>
<gene>
    <name evidence="2" type="ORF">EI42_01685</name>
</gene>
<sequence length="42" mass="4843">MKQPDTVQKKEPLLTLCLWLLIILWLACMGSFALLPYLLPDL</sequence>
<feature type="transmembrane region" description="Helical" evidence="1">
    <location>
        <begin position="12"/>
        <end position="39"/>
    </location>
</feature>
<organism evidence="2 3">
    <name type="scientific">Thermosporothrix hazakensis</name>
    <dbReference type="NCBI Taxonomy" id="644383"/>
    <lineage>
        <taxon>Bacteria</taxon>
        <taxon>Bacillati</taxon>
        <taxon>Chloroflexota</taxon>
        <taxon>Ktedonobacteria</taxon>
        <taxon>Ktedonobacterales</taxon>
        <taxon>Thermosporotrichaceae</taxon>
        <taxon>Thermosporothrix</taxon>
    </lineage>
</organism>
<evidence type="ECO:0000313" key="3">
    <source>
        <dbReference type="Proteomes" id="UP000248806"/>
    </source>
</evidence>
<keyword evidence="1" id="KW-0812">Transmembrane</keyword>
<evidence type="ECO:0000313" key="2">
    <source>
        <dbReference type="EMBL" id="PZW32593.1"/>
    </source>
</evidence>
<proteinExistence type="predicted"/>
<dbReference type="RefSeq" id="WP_281279005.1">
    <property type="nucleotide sequence ID" value="NZ_BIFX01000002.1"/>
</dbReference>
<dbReference type="Proteomes" id="UP000248806">
    <property type="component" value="Unassembled WGS sequence"/>
</dbReference>
<dbReference type="PROSITE" id="PS51257">
    <property type="entry name" value="PROKAR_LIPOPROTEIN"/>
    <property type="match status" value="1"/>
</dbReference>
<keyword evidence="1" id="KW-0472">Membrane</keyword>
<dbReference type="EMBL" id="QKUF01000004">
    <property type="protein sequence ID" value="PZW32593.1"/>
    <property type="molecule type" value="Genomic_DNA"/>
</dbReference>
<keyword evidence="1" id="KW-1133">Transmembrane helix</keyword>
<comment type="caution">
    <text evidence="2">The sequence shown here is derived from an EMBL/GenBank/DDBJ whole genome shotgun (WGS) entry which is preliminary data.</text>
</comment>